<feature type="transmembrane region" description="Helical" evidence="6">
    <location>
        <begin position="436"/>
        <end position="459"/>
    </location>
</feature>
<feature type="transmembrane region" description="Helical" evidence="6">
    <location>
        <begin position="241"/>
        <end position="259"/>
    </location>
</feature>
<dbReference type="Pfam" id="PF00916">
    <property type="entry name" value="Sulfate_transp"/>
    <property type="match status" value="1"/>
</dbReference>
<dbReference type="Gene3D" id="3.30.750.24">
    <property type="entry name" value="STAS domain"/>
    <property type="match status" value="1"/>
</dbReference>
<keyword evidence="3 6" id="KW-1133">Transmembrane helix</keyword>
<feature type="transmembrane region" description="Helical" evidence="6">
    <location>
        <begin position="471"/>
        <end position="489"/>
    </location>
</feature>
<dbReference type="EMBL" id="HBUF01387702">
    <property type="protein sequence ID" value="CAG6732726.1"/>
    <property type="molecule type" value="Transcribed_RNA"/>
</dbReference>
<dbReference type="GO" id="GO:0016020">
    <property type="term" value="C:membrane"/>
    <property type="evidence" value="ECO:0007669"/>
    <property type="project" value="UniProtKB-SubCell"/>
</dbReference>
<dbReference type="InterPro" id="IPR036513">
    <property type="entry name" value="STAS_dom_sf"/>
</dbReference>
<accession>A0A8D8ZWJ4</accession>
<evidence type="ECO:0000256" key="4">
    <source>
        <dbReference type="ARBA" id="ARBA00023136"/>
    </source>
</evidence>
<dbReference type="EMBL" id="HBUF01539780">
    <property type="protein sequence ID" value="CAG6754650.1"/>
    <property type="molecule type" value="Transcribed_RNA"/>
</dbReference>
<dbReference type="EMBL" id="HBUF01047166">
    <property type="protein sequence ID" value="CAG6620184.1"/>
    <property type="molecule type" value="Transcribed_RNA"/>
</dbReference>
<keyword evidence="2 6" id="KW-0812">Transmembrane</keyword>
<name>A0A8D8ZWJ4_9HEMI</name>
<dbReference type="PANTHER" id="PTHR11814">
    <property type="entry name" value="SULFATE TRANSPORTER"/>
    <property type="match status" value="1"/>
</dbReference>
<dbReference type="AlphaFoldDB" id="A0A8D8ZWJ4"/>
<keyword evidence="4 6" id="KW-0472">Membrane</keyword>
<proteinExistence type="predicted"/>
<comment type="subcellular location">
    <subcellularLocation>
        <location evidence="1">Membrane</location>
        <topology evidence="1">Multi-pass membrane protein</topology>
    </subcellularLocation>
</comment>
<feature type="region of interest" description="Disordered" evidence="5">
    <location>
        <begin position="1"/>
        <end position="23"/>
    </location>
</feature>
<organism evidence="8">
    <name type="scientific">Cacopsylla melanoneura</name>
    <dbReference type="NCBI Taxonomy" id="428564"/>
    <lineage>
        <taxon>Eukaryota</taxon>
        <taxon>Metazoa</taxon>
        <taxon>Ecdysozoa</taxon>
        <taxon>Arthropoda</taxon>
        <taxon>Hexapoda</taxon>
        <taxon>Insecta</taxon>
        <taxon>Pterygota</taxon>
        <taxon>Neoptera</taxon>
        <taxon>Paraneoptera</taxon>
        <taxon>Hemiptera</taxon>
        <taxon>Sternorrhyncha</taxon>
        <taxon>Psylloidea</taxon>
        <taxon>Psyllidae</taxon>
        <taxon>Psyllinae</taxon>
        <taxon>Cacopsylla</taxon>
    </lineage>
</organism>
<feature type="transmembrane region" description="Helical" evidence="6">
    <location>
        <begin position="501"/>
        <end position="518"/>
    </location>
</feature>
<evidence type="ECO:0000313" key="8">
    <source>
        <dbReference type="EMBL" id="CAG6754652.1"/>
    </source>
</evidence>
<evidence type="ECO:0000256" key="2">
    <source>
        <dbReference type="ARBA" id="ARBA00022692"/>
    </source>
</evidence>
<evidence type="ECO:0000256" key="3">
    <source>
        <dbReference type="ARBA" id="ARBA00022989"/>
    </source>
</evidence>
<feature type="domain" description="SLC26A/SulP transporter" evidence="7">
    <location>
        <begin position="142"/>
        <end position="533"/>
    </location>
</feature>
<dbReference type="EMBL" id="HBUF01387703">
    <property type="protein sequence ID" value="CAG6732727.1"/>
    <property type="molecule type" value="Transcribed_RNA"/>
</dbReference>
<dbReference type="InterPro" id="IPR011547">
    <property type="entry name" value="SLC26A/SulP_dom"/>
</dbReference>
<reference evidence="8" key="1">
    <citation type="submission" date="2021-05" db="EMBL/GenBank/DDBJ databases">
        <authorList>
            <person name="Alioto T."/>
            <person name="Alioto T."/>
            <person name="Gomez Garrido J."/>
        </authorList>
    </citation>
    <scope>NUCLEOTIDE SEQUENCE</scope>
</reference>
<evidence type="ECO:0000256" key="6">
    <source>
        <dbReference type="SAM" id="Phobius"/>
    </source>
</evidence>
<dbReference type="CDD" id="cd07042">
    <property type="entry name" value="STAS_SulP_like_sulfate_transporter"/>
    <property type="match status" value="1"/>
</dbReference>
<feature type="transmembrane region" description="Helical" evidence="6">
    <location>
        <begin position="334"/>
        <end position="357"/>
    </location>
</feature>
<evidence type="ECO:0000256" key="5">
    <source>
        <dbReference type="SAM" id="MobiDB-lite"/>
    </source>
</evidence>
<sequence>MKPNRKSYIINEEDDSKDESGNVADSNIVLTGFNGMAGNADCTFDNRGFQPEESLKPQDTSKVNGYHLTKVPSFPSKDFTYDLSHLDTDVSASHVRHRGGGTPQISEVLHHRAQKIFTKKNLHKKVPILQWLPEYNTTTAVADLVAGITVGLTVIPQAIAYSNVAGLPPQIGLYSSFVACFVYTVFGSCKDSPIGPTAIQGILARENLHGFGPPMAVFLTFMSGWIQLLMGIFQLGFLIDFISGPVSVGFTSASAIIIATSQIKDLLGLNYSTSKFLEVWDQLSHHIGETSTGDAVLGFSCMVVLLLLRKVKDIPIGPSDTKEKTSFQKFMAQTLWFISTARNILVVIFCALLGYYYEAVQGTVPFKLSADVPGGLPSFQLPPLQIEHEGKSYSFLQLTSELGSAILVIPLLSILENISLAQVFSNGKSIDANQEMFALGLCNIASSFVGSMPVTGAFSRGAVNNASGVKTTFGGIYTGIIVIVSLQYFTSYFKYIPKASLAAVIIAAVVFMVEFHVVKPMWRTKKIDLIPAAATFLCCLLIRLEVGMVIGVSINVLFLLYSSARPRVEVEKFKHQAGFEYLTITPDRALVFPSVGYVRNVVSKAGLKDGHSCLPVVIDSTHIQGADFTAAKGISSLIEDFVKRNQDLIFYNLRPSVVEIFQGVQPKQFKHCLTEQQLYDCLKESYSRSLEKLKSVKSIEAPT</sequence>
<dbReference type="EMBL" id="HBUF01209646">
    <property type="protein sequence ID" value="CAG6665153.1"/>
    <property type="molecule type" value="Transcribed_RNA"/>
</dbReference>
<dbReference type="EMBL" id="HBUF01539781">
    <property type="protein sequence ID" value="CAG6754651.1"/>
    <property type="molecule type" value="Transcribed_RNA"/>
</dbReference>
<dbReference type="EMBL" id="HBUF01209645">
    <property type="protein sequence ID" value="CAG6665152.1"/>
    <property type="molecule type" value="Transcribed_RNA"/>
</dbReference>
<dbReference type="InterPro" id="IPR001902">
    <property type="entry name" value="SLC26A/SulP_fam"/>
</dbReference>
<evidence type="ECO:0000259" key="7">
    <source>
        <dbReference type="Pfam" id="PF00916"/>
    </source>
</evidence>
<feature type="transmembrane region" description="Helical" evidence="6">
    <location>
        <begin position="215"/>
        <end position="235"/>
    </location>
</feature>
<evidence type="ECO:0000256" key="1">
    <source>
        <dbReference type="ARBA" id="ARBA00004141"/>
    </source>
</evidence>
<protein>
    <submittedName>
        <fullName evidence="8">Sodium-independent sulfate anion transporter</fullName>
    </submittedName>
</protein>
<feature type="transmembrane region" description="Helical" evidence="6">
    <location>
        <begin position="402"/>
        <end position="424"/>
    </location>
</feature>
<dbReference type="GO" id="GO:0055085">
    <property type="term" value="P:transmembrane transport"/>
    <property type="evidence" value="ECO:0007669"/>
    <property type="project" value="InterPro"/>
</dbReference>
<dbReference type="EMBL" id="HBUF01047168">
    <property type="protein sequence ID" value="CAG6620188.1"/>
    <property type="molecule type" value="Transcribed_RNA"/>
</dbReference>
<feature type="transmembrane region" description="Helical" evidence="6">
    <location>
        <begin position="530"/>
        <end position="561"/>
    </location>
</feature>
<dbReference type="EMBL" id="HBUF01539782">
    <property type="protein sequence ID" value="CAG6754652.1"/>
    <property type="molecule type" value="Transcribed_RNA"/>
</dbReference>
<dbReference type="EMBL" id="HBUF01047167">
    <property type="protein sequence ID" value="CAG6620186.1"/>
    <property type="molecule type" value="Transcribed_RNA"/>
</dbReference>